<gene>
    <name evidence="9" type="ORF">GSM42_06915</name>
</gene>
<dbReference type="RefSeq" id="WP_160800825.1">
    <property type="nucleotide sequence ID" value="NZ_WUUL01000004.1"/>
</dbReference>
<sequence length="435" mass="47581">MHKFGIIADDLTGANDSGVQLVKQGLRTSVMFDVIPITDVPIKHDAVVIDTDSRAVRPEKAYQAVHRAAMFLKEHNFTQIYKKVDSTLRGNLGAEIQAVTDVFEPEFCIIVPAFPRIGRTTIQGTHFLHGVRITETEIAHDPQSPVVQSSLCRLLESQSSQHVGLVQTKELGQDIPLWRAELEKWQHQGVKWLVFDAETDAHLEWIAFCVSKITTNVVWVGSAGLAEYLPTMLGWQQVSTQQPANMQSHRVLTVSGSLSSVTSQQIAKLIKKNDIQAIELDPMSVFAETTQWERKKQELICQLSKVYAQGDHAVLYVAASPENRLSTQHATSQLRLTPAEVSKRISQGLGQIASQLVKNEPYVSGLVLTGGDTAKDVCRQIGVSGLELIREVEAGIPLGKLTAGDLALFAITKAGAFGHENSLVNAVNELKGGAS</sequence>
<dbReference type="InterPro" id="IPR042213">
    <property type="entry name" value="NBD_C_sf"/>
</dbReference>
<keyword evidence="6" id="KW-0119">Carbohydrate metabolism</keyword>
<evidence type="ECO:0000313" key="9">
    <source>
        <dbReference type="EMBL" id="MXQ53461.1"/>
    </source>
</evidence>
<evidence type="ECO:0000256" key="1">
    <source>
        <dbReference type="ARBA" id="ARBA00005715"/>
    </source>
</evidence>
<dbReference type="Pfam" id="PF07005">
    <property type="entry name" value="SBD_N"/>
    <property type="match status" value="1"/>
</dbReference>
<dbReference type="SUPFAM" id="SSF142764">
    <property type="entry name" value="YgbK-like"/>
    <property type="match status" value="1"/>
</dbReference>
<evidence type="ECO:0000259" key="7">
    <source>
        <dbReference type="Pfam" id="PF07005"/>
    </source>
</evidence>
<dbReference type="Proteomes" id="UP000430692">
    <property type="component" value="Unassembled WGS sequence"/>
</dbReference>
<dbReference type="EMBL" id="WUUL01000004">
    <property type="protein sequence ID" value="MXQ53461.1"/>
    <property type="molecule type" value="Genomic_DNA"/>
</dbReference>
<proteinExistence type="inferred from homology"/>
<protein>
    <submittedName>
        <fullName evidence="9">Four-carbon acid sugar kinase family protein</fullName>
    </submittedName>
</protein>
<organism evidence="9 10">
    <name type="scientific">Shimazuella alba</name>
    <dbReference type="NCBI Taxonomy" id="2690964"/>
    <lineage>
        <taxon>Bacteria</taxon>
        <taxon>Bacillati</taxon>
        <taxon>Bacillota</taxon>
        <taxon>Bacilli</taxon>
        <taxon>Bacillales</taxon>
        <taxon>Thermoactinomycetaceae</taxon>
        <taxon>Shimazuella</taxon>
    </lineage>
</organism>
<keyword evidence="5" id="KW-0067">ATP-binding</keyword>
<comment type="similarity">
    <text evidence="1">Belongs to the four-carbon acid sugar kinase family.</text>
</comment>
<dbReference type="InterPro" id="IPR031475">
    <property type="entry name" value="NBD_C"/>
</dbReference>
<dbReference type="GO" id="GO:0016301">
    <property type="term" value="F:kinase activity"/>
    <property type="evidence" value="ECO:0007669"/>
    <property type="project" value="UniProtKB-KW"/>
</dbReference>
<name>A0A6I4VSP9_9BACL</name>
<comment type="caution">
    <text evidence="9">The sequence shown here is derived from an EMBL/GenBank/DDBJ whole genome shotgun (WGS) entry which is preliminary data.</text>
</comment>
<keyword evidence="10" id="KW-1185">Reference proteome</keyword>
<evidence type="ECO:0000256" key="6">
    <source>
        <dbReference type="ARBA" id="ARBA00023277"/>
    </source>
</evidence>
<evidence type="ECO:0000256" key="3">
    <source>
        <dbReference type="ARBA" id="ARBA00022741"/>
    </source>
</evidence>
<evidence type="ECO:0000256" key="5">
    <source>
        <dbReference type="ARBA" id="ARBA00022840"/>
    </source>
</evidence>
<dbReference type="Gene3D" id="3.40.980.20">
    <property type="entry name" value="Four-carbon acid sugar kinase, nucleotide binding domain"/>
    <property type="match status" value="1"/>
</dbReference>
<keyword evidence="2" id="KW-0808">Transferase</keyword>
<dbReference type="GO" id="GO:0005524">
    <property type="term" value="F:ATP binding"/>
    <property type="evidence" value="ECO:0007669"/>
    <property type="project" value="UniProtKB-KW"/>
</dbReference>
<dbReference type="AlphaFoldDB" id="A0A6I4VSP9"/>
<evidence type="ECO:0000256" key="4">
    <source>
        <dbReference type="ARBA" id="ARBA00022777"/>
    </source>
</evidence>
<feature type="domain" description="Four-carbon acid sugar kinase nucleotide binding" evidence="8">
    <location>
        <begin position="252"/>
        <end position="423"/>
    </location>
</feature>
<dbReference type="Gene3D" id="3.40.50.10840">
    <property type="entry name" value="Putative sugar-binding, N-terminal domain"/>
    <property type="match status" value="1"/>
</dbReference>
<keyword evidence="4 9" id="KW-0418">Kinase</keyword>
<dbReference type="InterPro" id="IPR037051">
    <property type="entry name" value="4-carb_acid_sugar_kinase_N_sf"/>
</dbReference>
<keyword evidence="3" id="KW-0547">Nucleotide-binding</keyword>
<feature type="domain" description="Four-carbon acid sugar kinase N-terminal" evidence="7">
    <location>
        <begin position="5"/>
        <end position="229"/>
    </location>
</feature>
<dbReference type="InterPro" id="IPR010737">
    <property type="entry name" value="4-carb_acid_sugar_kinase_N"/>
</dbReference>
<accession>A0A6I4VSP9</accession>
<reference evidence="9 10" key="1">
    <citation type="submission" date="2019-12" db="EMBL/GenBank/DDBJ databases">
        <title>Whole-genome analyses of novel actinobacteria.</title>
        <authorList>
            <person name="Sahin N."/>
            <person name="Saygin H."/>
        </authorList>
    </citation>
    <scope>NUCLEOTIDE SEQUENCE [LARGE SCALE GENOMIC DNA]</scope>
    <source>
        <strain evidence="9 10">KC615</strain>
    </source>
</reference>
<evidence type="ECO:0000259" key="8">
    <source>
        <dbReference type="Pfam" id="PF17042"/>
    </source>
</evidence>
<evidence type="ECO:0000313" key="10">
    <source>
        <dbReference type="Proteomes" id="UP000430692"/>
    </source>
</evidence>
<evidence type="ECO:0000256" key="2">
    <source>
        <dbReference type="ARBA" id="ARBA00022679"/>
    </source>
</evidence>
<dbReference type="Pfam" id="PF17042">
    <property type="entry name" value="NBD_C"/>
    <property type="match status" value="1"/>
</dbReference>